<reference evidence="17" key="2">
    <citation type="submission" date="2025-08" db="UniProtKB">
        <authorList>
            <consortium name="RefSeq"/>
        </authorList>
    </citation>
    <scope>IDENTIFICATION</scope>
</reference>
<dbReference type="InterPro" id="IPR005821">
    <property type="entry name" value="Ion_trans_dom"/>
</dbReference>
<dbReference type="InterPro" id="IPR011009">
    <property type="entry name" value="Kinase-like_dom_sf"/>
</dbReference>
<evidence type="ECO:0000256" key="1">
    <source>
        <dbReference type="ARBA" id="ARBA00004141"/>
    </source>
</evidence>
<evidence type="ECO:0000313" key="17">
    <source>
        <dbReference type="RefSeq" id="XP_008222525.2"/>
    </source>
</evidence>
<name>A0ABM0NC18_PRUMU</name>
<evidence type="ECO:0000313" key="16">
    <source>
        <dbReference type="Proteomes" id="UP000694861"/>
    </source>
</evidence>
<evidence type="ECO:0000259" key="15">
    <source>
        <dbReference type="PROSITE" id="PS50042"/>
    </source>
</evidence>
<dbReference type="Proteomes" id="UP000694861">
    <property type="component" value="Linkage group LG2"/>
</dbReference>
<gene>
    <name evidence="17" type="primary">LOC103322391</name>
</gene>
<proteinExistence type="inferred from homology"/>
<dbReference type="SUPFAM" id="SSF56112">
    <property type="entry name" value="Protein kinase-like (PK-like)"/>
    <property type="match status" value="1"/>
</dbReference>
<evidence type="ECO:0000256" key="2">
    <source>
        <dbReference type="ARBA" id="ARBA00010486"/>
    </source>
</evidence>
<dbReference type="GeneID" id="103322391"/>
<dbReference type="Pfam" id="PF07714">
    <property type="entry name" value="PK_Tyr_Ser-Thr"/>
    <property type="match status" value="1"/>
</dbReference>
<feature type="transmembrane region" description="Helical" evidence="13">
    <location>
        <begin position="75"/>
        <end position="95"/>
    </location>
</feature>
<dbReference type="InterPro" id="IPR014710">
    <property type="entry name" value="RmlC-like_jellyroll"/>
</dbReference>
<dbReference type="SUPFAM" id="SSF81324">
    <property type="entry name" value="Voltage-gated potassium channels"/>
    <property type="match status" value="1"/>
</dbReference>
<dbReference type="SMART" id="SM00220">
    <property type="entry name" value="S_TKc"/>
    <property type="match status" value="1"/>
</dbReference>
<reference evidence="16" key="1">
    <citation type="journal article" date="2012" name="Nat. Commun.">
        <title>The genome of Prunus mume.</title>
        <authorList>
            <person name="Zhang Q."/>
            <person name="Chen W."/>
            <person name="Sun L."/>
            <person name="Zhao F."/>
            <person name="Huang B."/>
            <person name="Yang W."/>
            <person name="Tao Y."/>
            <person name="Wang J."/>
            <person name="Yuan Z."/>
            <person name="Fan G."/>
            <person name="Xing Z."/>
            <person name="Han C."/>
            <person name="Pan H."/>
            <person name="Zhong X."/>
            <person name="Shi W."/>
            <person name="Liang X."/>
            <person name="Du D."/>
            <person name="Sun F."/>
            <person name="Xu Z."/>
            <person name="Hao R."/>
            <person name="Lv T."/>
            <person name="Lv Y."/>
            <person name="Zheng Z."/>
            <person name="Sun M."/>
            <person name="Luo L."/>
            <person name="Cai M."/>
            <person name="Gao Y."/>
            <person name="Wang J."/>
            <person name="Yin Y."/>
            <person name="Xu X."/>
            <person name="Cheng T."/>
            <person name="Wang J."/>
        </authorList>
    </citation>
    <scope>NUCLEOTIDE SEQUENCE [LARGE SCALE GENOMIC DNA]</scope>
</reference>
<evidence type="ECO:0000256" key="13">
    <source>
        <dbReference type="SAM" id="Phobius"/>
    </source>
</evidence>
<dbReference type="Pfam" id="PF00520">
    <property type="entry name" value="Ion_trans"/>
    <property type="match status" value="1"/>
</dbReference>
<keyword evidence="9 13" id="KW-0472">Membrane</keyword>
<dbReference type="InterPro" id="IPR000719">
    <property type="entry name" value="Prot_kinase_dom"/>
</dbReference>
<evidence type="ECO:0000256" key="6">
    <source>
        <dbReference type="ARBA" id="ARBA00022989"/>
    </source>
</evidence>
<feature type="transmembrane region" description="Helical" evidence="13">
    <location>
        <begin position="202"/>
        <end position="223"/>
    </location>
</feature>
<evidence type="ECO:0000256" key="11">
    <source>
        <dbReference type="ARBA" id="ARBA00023303"/>
    </source>
</evidence>
<keyword evidence="8" id="KW-0406">Ion transport</keyword>
<dbReference type="PROSITE" id="PS50011">
    <property type="entry name" value="PROTEIN_KINASE_DOM"/>
    <property type="match status" value="1"/>
</dbReference>
<organism evidence="16 17">
    <name type="scientific">Prunus mume</name>
    <name type="common">Japanese apricot</name>
    <name type="synonym">Armeniaca mume</name>
    <dbReference type="NCBI Taxonomy" id="102107"/>
    <lineage>
        <taxon>Eukaryota</taxon>
        <taxon>Viridiplantae</taxon>
        <taxon>Streptophyta</taxon>
        <taxon>Embryophyta</taxon>
        <taxon>Tracheophyta</taxon>
        <taxon>Spermatophyta</taxon>
        <taxon>Magnoliopsida</taxon>
        <taxon>eudicotyledons</taxon>
        <taxon>Gunneridae</taxon>
        <taxon>Pentapetalae</taxon>
        <taxon>rosids</taxon>
        <taxon>fabids</taxon>
        <taxon>Rosales</taxon>
        <taxon>Rosaceae</taxon>
        <taxon>Amygdaloideae</taxon>
        <taxon>Amygdaleae</taxon>
        <taxon>Prunus</taxon>
    </lineage>
</organism>
<feature type="transmembrane region" description="Helical" evidence="13">
    <location>
        <begin position="360"/>
        <end position="378"/>
    </location>
</feature>
<feature type="compositionally biased region" description="Basic and acidic residues" evidence="12">
    <location>
        <begin position="11"/>
        <end position="28"/>
    </location>
</feature>
<evidence type="ECO:0000259" key="14">
    <source>
        <dbReference type="PROSITE" id="PS50011"/>
    </source>
</evidence>
<evidence type="ECO:0000256" key="5">
    <source>
        <dbReference type="ARBA" id="ARBA00022692"/>
    </source>
</evidence>
<dbReference type="Gene3D" id="1.10.510.10">
    <property type="entry name" value="Transferase(Phosphotransferase) domain 1"/>
    <property type="match status" value="1"/>
</dbReference>
<keyword evidence="11" id="KW-0407">Ion channel</keyword>
<dbReference type="CDD" id="cd00038">
    <property type="entry name" value="CAP_ED"/>
    <property type="match status" value="1"/>
</dbReference>
<evidence type="ECO:0000256" key="8">
    <source>
        <dbReference type="ARBA" id="ARBA00023065"/>
    </source>
</evidence>
<dbReference type="InterPro" id="IPR001245">
    <property type="entry name" value="Ser-Thr/Tyr_kinase_cat_dom"/>
</dbReference>
<accession>A0ABM0NC18</accession>
<dbReference type="SUPFAM" id="SSF51206">
    <property type="entry name" value="cAMP-binding domain-like"/>
    <property type="match status" value="1"/>
</dbReference>
<feature type="transmembrane region" description="Helical" evidence="13">
    <location>
        <begin position="167"/>
        <end position="190"/>
    </location>
</feature>
<dbReference type="InterPro" id="IPR018490">
    <property type="entry name" value="cNMP-bd_dom_sf"/>
</dbReference>
<dbReference type="InterPro" id="IPR008271">
    <property type="entry name" value="Ser/Thr_kinase_AS"/>
</dbReference>
<feature type="region of interest" description="Disordered" evidence="12">
    <location>
        <begin position="950"/>
        <end position="986"/>
    </location>
</feature>
<dbReference type="PROSITE" id="PS00108">
    <property type="entry name" value="PROTEIN_KINASE_ST"/>
    <property type="match status" value="1"/>
</dbReference>
<comment type="similarity">
    <text evidence="2">Belongs to the cyclic nucleotide-gated cation channel (TC 1.A.1.5) family.</text>
</comment>
<keyword evidence="7" id="KW-0547">Nucleotide-binding</keyword>
<dbReference type="InterPro" id="IPR000595">
    <property type="entry name" value="cNMP-bd_dom"/>
</dbReference>
<protein>
    <submittedName>
        <fullName evidence="17">Cyclic nucleotide-gated ion channel 1-like</fullName>
    </submittedName>
</protein>
<keyword evidence="16" id="KW-1185">Reference proteome</keyword>
<keyword evidence="5 13" id="KW-0812">Transmembrane</keyword>
<feature type="region of interest" description="Disordered" evidence="12">
    <location>
        <begin position="1"/>
        <end position="39"/>
    </location>
</feature>
<comment type="subcellular location">
    <subcellularLocation>
        <location evidence="1">Membrane</location>
        <topology evidence="1">Multi-pass membrane protein</topology>
    </subcellularLocation>
</comment>
<dbReference type="Gene3D" id="1.10.287.70">
    <property type="match status" value="1"/>
</dbReference>
<evidence type="ECO:0000256" key="3">
    <source>
        <dbReference type="ARBA" id="ARBA00022448"/>
    </source>
</evidence>
<evidence type="ECO:0000256" key="9">
    <source>
        <dbReference type="ARBA" id="ARBA00023136"/>
    </source>
</evidence>
<evidence type="ECO:0000256" key="12">
    <source>
        <dbReference type="SAM" id="MobiDB-lite"/>
    </source>
</evidence>
<keyword evidence="3" id="KW-0813">Transport</keyword>
<feature type="transmembrane region" description="Helical" evidence="13">
    <location>
        <begin position="243"/>
        <end position="263"/>
    </location>
</feature>
<keyword evidence="4" id="KW-0140">cGMP</keyword>
<feature type="domain" description="Protein kinase" evidence="14">
    <location>
        <begin position="643"/>
        <end position="915"/>
    </location>
</feature>
<keyword evidence="6 13" id="KW-1133">Transmembrane helix</keyword>
<keyword evidence="7" id="KW-0142">cGMP-binding</keyword>
<feature type="domain" description="Cyclic nucleotide-binding" evidence="15">
    <location>
        <begin position="477"/>
        <end position="556"/>
    </location>
</feature>
<sequence>MPNPDVTVVVEKPEEKAERDSADSDSDLKSCSYSDTTSSGESSVEEWQISKEKWPNMKVKILEWKKKMFAKWKQIFATSCVFAVSLDPLFLYIPIINQGMNCLRLDQNLKIAALTLRSVTDIFYIMDIIIEVYTYKICSSLTIELHHISKSEFLGNTFLPTLAKKIWQSYILIDILAILPLPQVLLLNFFSRMAASRSSETSKFIMNFFVLMQYIPRVIRIYLSCEVPKKSPRRETPIWVKGVLNFFMYILASHILGAIWYFFAIQQMTACWQYACQNENGCDPNTFGCHYQTFKDDLCPISSPNATIFDFGIFLSILQSGVPSSTNFLQKFSNCFCWGLRNLSSLGSNLQPSTRTWENLFVVFISITGLLLFIYLIGNLQTYLSLDTTRIQVHRHKMKIKRKMEAKGQELELWLPKNGIPRRSQKDIKLQIMEKVEQEFEENRNVDLDNFLPTLPLDLENQIKSCMPLTRLKKVRELQNMDEQVLKAICQHLKPMKYSKNNLILREGEPLKMMIFIVEGHVAIEKNGGSILLQGARELCGENLLAWPFSTSFPQTLPTATESARVIGDVEALILMASDMKSVVFKFGVHFIKKYGKLKEKLVDLHLGPVDTTPTLVETTPPYVEGSHTIFTAQELKKATKNYHESTRVGEGACGIVYKGLLPDKKVVAIKKSMIIHAPSTSVNSVNEALILSQINHRNIVKLLGCCFEAKMSLMVYEFLDKGTLYQQIHKEGIGSGLSFELRMKIAAETAGALAYLHSMSIIHRDLKTINILLDKSYTAKVADFRGSRLVHEDHDQISTLVQGTLGYLDPEYIQSATLTQKSDVYSFGVVLLELLTSQKAVSFERSAVDRNLANFFLRSMERGHLVQILDGEIIDVGNFETAEKVSYLAKRCLKVRGEERPCMKEVAAELEGIMRSMEKHPGGKANFSPSPKETDCLLGSPSNAYVVDVRGEGDDAGSSGIITSAEDDKSMQNEIQMIEPYDGGR</sequence>
<dbReference type="PANTHER" id="PTHR45651">
    <property type="entry name" value="CYCLIC NUCLEOTIDE-GATED ION CHANNEL 15-RELATED-RELATED"/>
    <property type="match status" value="1"/>
</dbReference>
<keyword evidence="10" id="KW-1071">Ligand-gated ion channel</keyword>
<evidence type="ECO:0000256" key="7">
    <source>
        <dbReference type="ARBA" id="ARBA00022992"/>
    </source>
</evidence>
<feature type="compositionally biased region" description="Low complexity" evidence="12">
    <location>
        <begin position="30"/>
        <end position="39"/>
    </location>
</feature>
<dbReference type="Gene3D" id="3.30.200.20">
    <property type="entry name" value="Phosphorylase Kinase, domain 1"/>
    <property type="match status" value="1"/>
</dbReference>
<dbReference type="Gene3D" id="2.60.120.10">
    <property type="entry name" value="Jelly Rolls"/>
    <property type="match status" value="1"/>
</dbReference>
<dbReference type="PANTHER" id="PTHR45651:SF68">
    <property type="entry name" value="ION TRANSPORT DOMAIN-CONTAINING PROTEIN"/>
    <property type="match status" value="1"/>
</dbReference>
<dbReference type="RefSeq" id="XP_008222525.2">
    <property type="nucleotide sequence ID" value="XM_008224303.2"/>
</dbReference>
<evidence type="ECO:0000256" key="10">
    <source>
        <dbReference type="ARBA" id="ARBA00023286"/>
    </source>
</evidence>
<evidence type="ECO:0000256" key="4">
    <source>
        <dbReference type="ARBA" id="ARBA00022535"/>
    </source>
</evidence>
<dbReference type="PROSITE" id="PS50042">
    <property type="entry name" value="CNMP_BINDING_3"/>
    <property type="match status" value="1"/>
</dbReference>